<evidence type="ECO:0000256" key="6">
    <source>
        <dbReference type="SAM" id="Phobius"/>
    </source>
</evidence>
<gene>
    <name evidence="8" type="ORF">FDK22_13685</name>
</gene>
<feature type="transmembrane region" description="Helical" evidence="6">
    <location>
        <begin position="67"/>
        <end position="87"/>
    </location>
</feature>
<dbReference type="GO" id="GO:0005886">
    <property type="term" value="C:plasma membrane"/>
    <property type="evidence" value="ECO:0007669"/>
    <property type="project" value="UniProtKB-SubCell"/>
</dbReference>
<feature type="transmembrane region" description="Helical" evidence="6">
    <location>
        <begin position="179"/>
        <end position="199"/>
    </location>
</feature>
<evidence type="ECO:0000259" key="7">
    <source>
        <dbReference type="Pfam" id="PF00892"/>
    </source>
</evidence>
<evidence type="ECO:0000256" key="2">
    <source>
        <dbReference type="ARBA" id="ARBA00022475"/>
    </source>
</evidence>
<feature type="transmembrane region" description="Helical" evidence="6">
    <location>
        <begin position="269"/>
        <end position="286"/>
    </location>
</feature>
<keyword evidence="3 6" id="KW-0812">Transmembrane</keyword>
<comment type="subcellular location">
    <subcellularLocation>
        <location evidence="1">Cell membrane</location>
        <topology evidence="1">Multi-pass membrane protein</topology>
    </subcellularLocation>
</comment>
<comment type="caution">
    <text evidence="8">The sequence shown here is derived from an EMBL/GenBank/DDBJ whole genome shotgun (WGS) entry which is preliminary data.</text>
</comment>
<feature type="transmembrane region" description="Helical" evidence="6">
    <location>
        <begin position="211"/>
        <end position="234"/>
    </location>
</feature>
<evidence type="ECO:0000256" key="3">
    <source>
        <dbReference type="ARBA" id="ARBA00022692"/>
    </source>
</evidence>
<dbReference type="RefSeq" id="WP_138153541.1">
    <property type="nucleotide sequence ID" value="NZ_VANU01000006.1"/>
</dbReference>
<keyword evidence="4 6" id="KW-1133">Transmembrane helix</keyword>
<keyword evidence="5 6" id="KW-0472">Membrane</keyword>
<dbReference type="PANTHER" id="PTHR32322">
    <property type="entry name" value="INNER MEMBRANE TRANSPORTER"/>
    <property type="match status" value="1"/>
</dbReference>
<feature type="transmembrane region" description="Helical" evidence="6">
    <location>
        <begin position="36"/>
        <end position="55"/>
    </location>
</feature>
<evidence type="ECO:0000313" key="8">
    <source>
        <dbReference type="EMBL" id="TLP36311.1"/>
    </source>
</evidence>
<feature type="transmembrane region" description="Helical" evidence="6">
    <location>
        <begin position="5"/>
        <end position="24"/>
    </location>
</feature>
<evidence type="ECO:0000256" key="1">
    <source>
        <dbReference type="ARBA" id="ARBA00004651"/>
    </source>
</evidence>
<feature type="transmembrane region" description="Helical" evidence="6">
    <location>
        <begin position="246"/>
        <end position="263"/>
    </location>
</feature>
<dbReference type="Proteomes" id="UP000308901">
    <property type="component" value="Unassembled WGS sequence"/>
</dbReference>
<reference evidence="8 9" key="1">
    <citation type="submission" date="2019-05" db="EMBL/GenBank/DDBJ databases">
        <title>Arcobacter sp. nov., isolated from sea sediment.</title>
        <authorList>
            <person name="Kim W."/>
        </authorList>
    </citation>
    <scope>NUCLEOTIDE SEQUENCE [LARGE SCALE GENOMIC DNA]</scope>
    <source>
        <strain evidence="8 9">CAU 1517</strain>
    </source>
</reference>
<dbReference type="AlphaFoldDB" id="A0A5R8XYH2"/>
<name>A0A5R8XYH2_9BACT</name>
<dbReference type="Pfam" id="PF00892">
    <property type="entry name" value="EamA"/>
    <property type="match status" value="2"/>
</dbReference>
<dbReference type="PANTHER" id="PTHR32322:SF18">
    <property type="entry name" value="S-ADENOSYLMETHIONINE_S-ADENOSYLHOMOCYSTEINE TRANSPORTER"/>
    <property type="match status" value="1"/>
</dbReference>
<feature type="transmembrane region" description="Helical" evidence="6">
    <location>
        <begin position="149"/>
        <end position="167"/>
    </location>
</feature>
<feature type="transmembrane region" description="Helical" evidence="6">
    <location>
        <begin position="93"/>
        <end position="113"/>
    </location>
</feature>
<feature type="transmembrane region" description="Helical" evidence="6">
    <location>
        <begin position="125"/>
        <end position="143"/>
    </location>
</feature>
<dbReference type="InterPro" id="IPR006162">
    <property type="entry name" value="Ppantetheine_attach_site"/>
</dbReference>
<dbReference type="OrthoDB" id="9782878at2"/>
<evidence type="ECO:0000313" key="9">
    <source>
        <dbReference type="Proteomes" id="UP000308901"/>
    </source>
</evidence>
<organism evidence="8 9">
    <name type="scientific">Arcobacter arenosus</name>
    <dbReference type="NCBI Taxonomy" id="2576037"/>
    <lineage>
        <taxon>Bacteria</taxon>
        <taxon>Pseudomonadati</taxon>
        <taxon>Campylobacterota</taxon>
        <taxon>Epsilonproteobacteria</taxon>
        <taxon>Campylobacterales</taxon>
        <taxon>Arcobacteraceae</taxon>
        <taxon>Arcobacter</taxon>
    </lineage>
</organism>
<evidence type="ECO:0000256" key="5">
    <source>
        <dbReference type="ARBA" id="ARBA00023136"/>
    </source>
</evidence>
<dbReference type="InterPro" id="IPR037185">
    <property type="entry name" value="EmrE-like"/>
</dbReference>
<protein>
    <submittedName>
        <fullName evidence="8">DMT family transporter</fullName>
    </submittedName>
</protein>
<keyword evidence="9" id="KW-1185">Reference proteome</keyword>
<dbReference type="EMBL" id="VANU01000006">
    <property type="protein sequence ID" value="TLP36311.1"/>
    <property type="molecule type" value="Genomic_DNA"/>
</dbReference>
<feature type="domain" description="EamA" evidence="7">
    <location>
        <begin position="153"/>
        <end position="286"/>
    </location>
</feature>
<accession>A0A5R8XYH2</accession>
<dbReference type="SUPFAM" id="SSF103481">
    <property type="entry name" value="Multidrug resistance efflux transporter EmrE"/>
    <property type="match status" value="2"/>
</dbReference>
<keyword evidence="2" id="KW-1003">Cell membrane</keyword>
<dbReference type="PROSITE" id="PS00012">
    <property type="entry name" value="PHOSPHOPANTETHEINE"/>
    <property type="match status" value="1"/>
</dbReference>
<feature type="domain" description="EamA" evidence="7">
    <location>
        <begin position="7"/>
        <end position="137"/>
    </location>
</feature>
<sequence length="295" mass="33521">MNKRFFYIMMIFSMVFWGASWVNVKFLTNYINAYEVVFFRMGISILAMIPVMIYLKQDFRLNLKSSALILIASLILLLYSIMFFLGVKNGTAGLGGALVTTLIPINTFVILALWHKKTISLKHSFALILGGFGVITMLNIWQFDINEIFSIQNIYFLLASILWPLLTITSSKASNISPFVFTFYVYTITTIIVGVFFIDFNIITKIVNFDYIFWINLISISLLSTTFATSFYFVGTEKLGTKKVSSFIFLVPSSALILSAIFLNEKVSFNTLLGTICAVIAIYILNDLKIRTFFK</sequence>
<evidence type="ECO:0000256" key="4">
    <source>
        <dbReference type="ARBA" id="ARBA00022989"/>
    </source>
</evidence>
<proteinExistence type="predicted"/>
<dbReference type="InterPro" id="IPR000620">
    <property type="entry name" value="EamA_dom"/>
</dbReference>
<dbReference type="InterPro" id="IPR050638">
    <property type="entry name" value="AA-Vitamin_Transporters"/>
</dbReference>